<dbReference type="EMBL" id="BGZK01000620">
    <property type="protein sequence ID" value="GBP53279.1"/>
    <property type="molecule type" value="Genomic_DNA"/>
</dbReference>
<evidence type="ECO:0000256" key="2">
    <source>
        <dbReference type="ARBA" id="ARBA00022473"/>
    </source>
</evidence>
<dbReference type="InterPro" id="IPR042634">
    <property type="entry name" value="MOX-1/MOX-2"/>
</dbReference>
<keyword evidence="5 6" id="KW-0238">DNA-binding</keyword>
<dbReference type="PANTHER" id="PTHR24328:SF7">
    <property type="entry name" value="BUTTONLESS"/>
    <property type="match status" value="1"/>
</dbReference>
<keyword evidence="4" id="KW-0804">Transcription</keyword>
<proteinExistence type="predicted"/>
<evidence type="ECO:0000313" key="10">
    <source>
        <dbReference type="Proteomes" id="UP000299102"/>
    </source>
</evidence>
<dbReference type="PANTHER" id="PTHR24328">
    <property type="entry name" value="HOMEOBOX PROTEIN MOX"/>
    <property type="match status" value="1"/>
</dbReference>
<sequence length="132" mass="14565">MSLQDRLAPTGSRGAGAAGPGGARKERSAFSKAQVRGLEAEFARANYLTRLRRYELAVALHLTERQRSLPLAADVLAGRPSGKERCDETAPSSCHRDLIFLQTGEGVVSESAHEVETHQRRQAQQEERLTRR</sequence>
<dbReference type="AlphaFoldDB" id="A0A4C1WSI4"/>
<dbReference type="SMART" id="SM00389">
    <property type="entry name" value="HOX"/>
    <property type="match status" value="1"/>
</dbReference>
<evidence type="ECO:0000256" key="1">
    <source>
        <dbReference type="ARBA" id="ARBA00004123"/>
    </source>
</evidence>
<dbReference type="CDD" id="cd00086">
    <property type="entry name" value="homeodomain"/>
    <property type="match status" value="1"/>
</dbReference>
<dbReference type="GO" id="GO:0000981">
    <property type="term" value="F:DNA-binding transcription factor activity, RNA polymerase II-specific"/>
    <property type="evidence" value="ECO:0007669"/>
    <property type="project" value="TreeGrafter"/>
</dbReference>
<feature type="domain" description="Homeobox" evidence="8">
    <location>
        <begin position="21"/>
        <end position="66"/>
    </location>
</feature>
<dbReference type="Proteomes" id="UP000299102">
    <property type="component" value="Unassembled WGS sequence"/>
</dbReference>
<evidence type="ECO:0000256" key="5">
    <source>
        <dbReference type="PROSITE-ProRule" id="PRU00108"/>
    </source>
</evidence>
<protein>
    <submittedName>
        <fullName evidence="9">Homeobox protein MOX-1</fullName>
    </submittedName>
</protein>
<feature type="compositionally biased region" description="Basic and acidic residues" evidence="7">
    <location>
        <begin position="111"/>
        <end position="132"/>
    </location>
</feature>
<evidence type="ECO:0000256" key="3">
    <source>
        <dbReference type="ARBA" id="ARBA00023015"/>
    </source>
</evidence>
<comment type="subcellular location">
    <subcellularLocation>
        <location evidence="1 5 6">Nucleus</location>
    </subcellularLocation>
</comment>
<dbReference type="GO" id="GO:0000978">
    <property type="term" value="F:RNA polymerase II cis-regulatory region sequence-specific DNA binding"/>
    <property type="evidence" value="ECO:0007669"/>
    <property type="project" value="TreeGrafter"/>
</dbReference>
<feature type="region of interest" description="Disordered" evidence="7">
    <location>
        <begin position="1"/>
        <end position="30"/>
    </location>
</feature>
<evidence type="ECO:0000259" key="8">
    <source>
        <dbReference type="PROSITE" id="PS50071"/>
    </source>
</evidence>
<evidence type="ECO:0000256" key="7">
    <source>
        <dbReference type="SAM" id="MobiDB-lite"/>
    </source>
</evidence>
<keyword evidence="3" id="KW-0805">Transcription regulation</keyword>
<keyword evidence="10" id="KW-1185">Reference proteome</keyword>
<dbReference type="GO" id="GO:0005634">
    <property type="term" value="C:nucleus"/>
    <property type="evidence" value="ECO:0007669"/>
    <property type="project" value="UniProtKB-SubCell"/>
</dbReference>
<reference evidence="9 10" key="1">
    <citation type="journal article" date="2019" name="Commun. Biol.">
        <title>The bagworm genome reveals a unique fibroin gene that provides high tensile strength.</title>
        <authorList>
            <person name="Kono N."/>
            <person name="Nakamura H."/>
            <person name="Ohtoshi R."/>
            <person name="Tomita M."/>
            <person name="Numata K."/>
            <person name="Arakawa K."/>
        </authorList>
    </citation>
    <scope>NUCLEOTIDE SEQUENCE [LARGE SCALE GENOMIC DNA]</scope>
</reference>
<dbReference type="STRING" id="151549.A0A4C1WSI4"/>
<gene>
    <name evidence="9" type="primary">Meox1</name>
    <name evidence="9" type="ORF">EVAR_44280_1</name>
</gene>
<dbReference type="SUPFAM" id="SSF46689">
    <property type="entry name" value="Homeodomain-like"/>
    <property type="match status" value="1"/>
</dbReference>
<accession>A0A4C1WSI4</accession>
<feature type="DNA-binding region" description="Homeobox" evidence="5">
    <location>
        <begin position="23"/>
        <end position="67"/>
    </location>
</feature>
<keyword evidence="5 6" id="KW-0371">Homeobox</keyword>
<feature type="compositionally biased region" description="Gly residues" evidence="7">
    <location>
        <begin position="13"/>
        <end position="22"/>
    </location>
</feature>
<dbReference type="InterPro" id="IPR009057">
    <property type="entry name" value="Homeodomain-like_sf"/>
</dbReference>
<keyword evidence="5 6" id="KW-0539">Nucleus</keyword>
<organism evidence="9 10">
    <name type="scientific">Eumeta variegata</name>
    <name type="common">Bagworm moth</name>
    <name type="synonym">Eumeta japonica</name>
    <dbReference type="NCBI Taxonomy" id="151549"/>
    <lineage>
        <taxon>Eukaryota</taxon>
        <taxon>Metazoa</taxon>
        <taxon>Ecdysozoa</taxon>
        <taxon>Arthropoda</taxon>
        <taxon>Hexapoda</taxon>
        <taxon>Insecta</taxon>
        <taxon>Pterygota</taxon>
        <taxon>Neoptera</taxon>
        <taxon>Endopterygota</taxon>
        <taxon>Lepidoptera</taxon>
        <taxon>Glossata</taxon>
        <taxon>Ditrysia</taxon>
        <taxon>Tineoidea</taxon>
        <taxon>Psychidae</taxon>
        <taxon>Oiketicinae</taxon>
        <taxon>Eumeta</taxon>
    </lineage>
</organism>
<dbReference type="PROSITE" id="PS50071">
    <property type="entry name" value="HOMEOBOX_2"/>
    <property type="match status" value="1"/>
</dbReference>
<dbReference type="OrthoDB" id="6159439at2759"/>
<dbReference type="InterPro" id="IPR001356">
    <property type="entry name" value="HD"/>
</dbReference>
<keyword evidence="2" id="KW-0217">Developmental protein</keyword>
<dbReference type="Pfam" id="PF00046">
    <property type="entry name" value="Homeodomain"/>
    <property type="match status" value="1"/>
</dbReference>
<name>A0A4C1WSI4_EUMVA</name>
<dbReference type="Gene3D" id="1.10.10.60">
    <property type="entry name" value="Homeodomain-like"/>
    <property type="match status" value="1"/>
</dbReference>
<evidence type="ECO:0000256" key="4">
    <source>
        <dbReference type="ARBA" id="ARBA00023163"/>
    </source>
</evidence>
<comment type="caution">
    <text evidence="9">The sequence shown here is derived from an EMBL/GenBank/DDBJ whole genome shotgun (WGS) entry which is preliminary data.</text>
</comment>
<feature type="region of interest" description="Disordered" evidence="7">
    <location>
        <begin position="109"/>
        <end position="132"/>
    </location>
</feature>
<evidence type="ECO:0000313" key="9">
    <source>
        <dbReference type="EMBL" id="GBP53279.1"/>
    </source>
</evidence>
<dbReference type="GO" id="GO:0045944">
    <property type="term" value="P:positive regulation of transcription by RNA polymerase II"/>
    <property type="evidence" value="ECO:0007669"/>
    <property type="project" value="InterPro"/>
</dbReference>
<evidence type="ECO:0000256" key="6">
    <source>
        <dbReference type="RuleBase" id="RU000682"/>
    </source>
</evidence>